<dbReference type="GO" id="GO:0003700">
    <property type="term" value="F:DNA-binding transcription factor activity"/>
    <property type="evidence" value="ECO:0007669"/>
    <property type="project" value="TreeGrafter"/>
</dbReference>
<dbReference type="SUPFAM" id="SSF47413">
    <property type="entry name" value="lambda repressor-like DNA-binding domains"/>
    <property type="match status" value="1"/>
</dbReference>
<dbReference type="RefSeq" id="WP_106512189.1">
    <property type="nucleotide sequence ID" value="NZ_PXYI01000002.1"/>
</dbReference>
<dbReference type="Proteomes" id="UP000241167">
    <property type="component" value="Unassembled WGS sequence"/>
</dbReference>
<dbReference type="CDD" id="cd01392">
    <property type="entry name" value="HTH_LacI"/>
    <property type="match status" value="1"/>
</dbReference>
<keyword evidence="1" id="KW-0805">Transcription regulation</keyword>
<dbReference type="InterPro" id="IPR010982">
    <property type="entry name" value="Lambda_DNA-bd_dom_sf"/>
</dbReference>
<evidence type="ECO:0000256" key="1">
    <source>
        <dbReference type="ARBA" id="ARBA00023015"/>
    </source>
</evidence>
<organism evidence="5 6">
    <name type="scientific">Allosphingosinicella deserti</name>
    <dbReference type="NCBI Taxonomy" id="2116704"/>
    <lineage>
        <taxon>Bacteria</taxon>
        <taxon>Pseudomonadati</taxon>
        <taxon>Pseudomonadota</taxon>
        <taxon>Alphaproteobacteria</taxon>
        <taxon>Sphingomonadales</taxon>
        <taxon>Sphingomonadaceae</taxon>
        <taxon>Allosphingosinicella</taxon>
    </lineage>
</organism>
<dbReference type="InterPro" id="IPR000843">
    <property type="entry name" value="HTH_LacI"/>
</dbReference>
<accession>A0A2P7QVM8</accession>
<evidence type="ECO:0000256" key="3">
    <source>
        <dbReference type="ARBA" id="ARBA00023163"/>
    </source>
</evidence>
<name>A0A2P7QVM8_9SPHN</name>
<dbReference type="PANTHER" id="PTHR30146:SF33">
    <property type="entry name" value="TRANSCRIPTIONAL REGULATOR"/>
    <property type="match status" value="1"/>
</dbReference>
<dbReference type="GO" id="GO:0000976">
    <property type="term" value="F:transcription cis-regulatory region binding"/>
    <property type="evidence" value="ECO:0007669"/>
    <property type="project" value="TreeGrafter"/>
</dbReference>
<reference evidence="5 6" key="1">
    <citation type="submission" date="2018-03" db="EMBL/GenBank/DDBJ databases">
        <title>The draft genome of Sphingosinicella sp. GL-C-18.</title>
        <authorList>
            <person name="Liu L."/>
            <person name="Li L."/>
            <person name="Liang L."/>
            <person name="Zhang X."/>
            <person name="Wang T."/>
        </authorList>
    </citation>
    <scope>NUCLEOTIDE SEQUENCE [LARGE SCALE GENOMIC DNA]</scope>
    <source>
        <strain evidence="5 6">GL-C-18</strain>
    </source>
</reference>
<dbReference type="Gene3D" id="3.40.50.2300">
    <property type="match status" value="2"/>
</dbReference>
<dbReference type="SUPFAM" id="SSF53822">
    <property type="entry name" value="Periplasmic binding protein-like I"/>
    <property type="match status" value="1"/>
</dbReference>
<dbReference type="InterPro" id="IPR046335">
    <property type="entry name" value="LacI/GalR-like_sensor"/>
</dbReference>
<gene>
    <name evidence="5" type="ORF">C7I55_07155</name>
</gene>
<sequence>MSGTDPTPKLEDVASRAGVSTATVSRFINNPDVVAAATGERIRAAIDETGYIPNLVAGGLASSKSRLVAVLIPNLTNSIFNDTIEAMVEELSAGGITVMLGLTGPHEIQAEQMIRAAISRRADAIISTGPINEPIKALVRRSRVTFLQVWELPEDPVDIAVGFSHPDAGRDIARFLMGRGYQRPHLVTANGSRARMRSAGFKEEWLAQGGQAPSEGEVDIPSRFGHARRVFAEIRRLEVQPDVVVCGSDYLAQGLIVEAQTSGLRVPDDLAVVGFGNTSVAGEMRPTITTVDIDGRRIAREAIAAIQRRTRELAPGERRIDVGFRLIARESA</sequence>
<evidence type="ECO:0000259" key="4">
    <source>
        <dbReference type="PROSITE" id="PS50932"/>
    </source>
</evidence>
<evidence type="ECO:0000256" key="2">
    <source>
        <dbReference type="ARBA" id="ARBA00023125"/>
    </source>
</evidence>
<dbReference type="Gene3D" id="1.10.260.40">
    <property type="entry name" value="lambda repressor-like DNA-binding domains"/>
    <property type="match status" value="1"/>
</dbReference>
<dbReference type="SMART" id="SM00354">
    <property type="entry name" value="HTH_LACI"/>
    <property type="match status" value="1"/>
</dbReference>
<dbReference type="PROSITE" id="PS00356">
    <property type="entry name" value="HTH_LACI_1"/>
    <property type="match status" value="1"/>
</dbReference>
<comment type="caution">
    <text evidence="5">The sequence shown here is derived from an EMBL/GenBank/DDBJ whole genome shotgun (WGS) entry which is preliminary data.</text>
</comment>
<keyword evidence="2" id="KW-0238">DNA-binding</keyword>
<protein>
    <submittedName>
        <fullName evidence="5">LacI family transcriptional regulator</fullName>
    </submittedName>
</protein>
<dbReference type="InterPro" id="IPR028082">
    <property type="entry name" value="Peripla_BP_I"/>
</dbReference>
<dbReference type="PANTHER" id="PTHR30146">
    <property type="entry name" value="LACI-RELATED TRANSCRIPTIONAL REPRESSOR"/>
    <property type="match status" value="1"/>
</dbReference>
<proteinExistence type="predicted"/>
<dbReference type="CDD" id="cd01575">
    <property type="entry name" value="PBP1_GntR"/>
    <property type="match status" value="1"/>
</dbReference>
<evidence type="ECO:0000313" key="6">
    <source>
        <dbReference type="Proteomes" id="UP000241167"/>
    </source>
</evidence>
<dbReference type="EMBL" id="PXYI01000002">
    <property type="protein sequence ID" value="PSJ42022.1"/>
    <property type="molecule type" value="Genomic_DNA"/>
</dbReference>
<keyword evidence="3" id="KW-0804">Transcription</keyword>
<dbReference type="AlphaFoldDB" id="A0A2P7QVM8"/>
<dbReference type="Pfam" id="PF13377">
    <property type="entry name" value="Peripla_BP_3"/>
    <property type="match status" value="1"/>
</dbReference>
<keyword evidence="6" id="KW-1185">Reference proteome</keyword>
<dbReference type="PROSITE" id="PS50932">
    <property type="entry name" value="HTH_LACI_2"/>
    <property type="match status" value="1"/>
</dbReference>
<evidence type="ECO:0000313" key="5">
    <source>
        <dbReference type="EMBL" id="PSJ42022.1"/>
    </source>
</evidence>
<dbReference type="OrthoDB" id="7170131at2"/>
<feature type="domain" description="HTH lacI-type" evidence="4">
    <location>
        <begin position="8"/>
        <end position="62"/>
    </location>
</feature>
<dbReference type="Pfam" id="PF00356">
    <property type="entry name" value="LacI"/>
    <property type="match status" value="1"/>
</dbReference>